<name>A0A9Q5HWW1_SANBA</name>
<comment type="subcellular location">
    <subcellularLocation>
        <location evidence="1 9">Nucleus</location>
    </subcellularLocation>
</comment>
<comment type="similarity">
    <text evidence="2 9">Belongs to the EAF6 family.</text>
</comment>
<dbReference type="Proteomes" id="UP000757232">
    <property type="component" value="Unassembled WGS sequence"/>
</dbReference>
<keyword evidence="5 9" id="KW-0805">Transcription regulation</keyword>
<gene>
    <name evidence="11" type="ORF">A7U60_g5567</name>
</gene>
<evidence type="ECO:0000256" key="8">
    <source>
        <dbReference type="ARBA" id="ARBA00023242"/>
    </source>
</evidence>
<keyword evidence="7 9" id="KW-0804">Transcription</keyword>
<evidence type="ECO:0000313" key="11">
    <source>
        <dbReference type="EMBL" id="OCB87426.1"/>
    </source>
</evidence>
<feature type="compositionally biased region" description="Low complexity" evidence="10">
    <location>
        <begin position="213"/>
        <end position="230"/>
    </location>
</feature>
<feature type="compositionally biased region" description="Low complexity" evidence="10">
    <location>
        <begin position="160"/>
        <end position="179"/>
    </location>
</feature>
<keyword evidence="8 9" id="KW-0539">Nucleus</keyword>
<dbReference type="GO" id="GO:0005634">
    <property type="term" value="C:nucleus"/>
    <property type="evidence" value="ECO:0007669"/>
    <property type="project" value="UniProtKB-SubCell"/>
</dbReference>
<evidence type="ECO:0000313" key="12">
    <source>
        <dbReference type="Proteomes" id="UP000757232"/>
    </source>
</evidence>
<evidence type="ECO:0000256" key="10">
    <source>
        <dbReference type="SAM" id="MobiDB-lite"/>
    </source>
</evidence>
<evidence type="ECO:0000256" key="5">
    <source>
        <dbReference type="ARBA" id="ARBA00023015"/>
    </source>
</evidence>
<dbReference type="GO" id="GO:0035267">
    <property type="term" value="C:NuA4 histone acetyltransferase complex"/>
    <property type="evidence" value="ECO:0007669"/>
    <property type="project" value="UniProtKB-UniRule"/>
</dbReference>
<reference evidence="11" key="1">
    <citation type="submission" date="2016-06" db="EMBL/GenBank/DDBJ databases">
        <title>Draft Genome sequence of the fungus Inonotus baumii.</title>
        <authorList>
            <person name="Zhu H."/>
            <person name="Lin W."/>
        </authorList>
    </citation>
    <scope>NUCLEOTIDE SEQUENCE</scope>
    <source>
        <strain evidence="11">821</strain>
    </source>
</reference>
<dbReference type="Pfam" id="PF09340">
    <property type="entry name" value="NuA4"/>
    <property type="match status" value="1"/>
</dbReference>
<dbReference type="PANTHER" id="PTHR13476">
    <property type="entry name" value="CHROMATIN MODIFICATION-RELATED PROTEIN MEAF6"/>
    <property type="match status" value="1"/>
</dbReference>
<keyword evidence="9" id="KW-0234">DNA repair</keyword>
<keyword evidence="4 9" id="KW-0156">Chromatin regulator</keyword>
<organism evidence="11 12">
    <name type="scientific">Sanghuangporus baumii</name>
    <name type="common">Phellinus baumii</name>
    <dbReference type="NCBI Taxonomy" id="108892"/>
    <lineage>
        <taxon>Eukaryota</taxon>
        <taxon>Fungi</taxon>
        <taxon>Dikarya</taxon>
        <taxon>Basidiomycota</taxon>
        <taxon>Agaricomycotina</taxon>
        <taxon>Agaricomycetes</taxon>
        <taxon>Hymenochaetales</taxon>
        <taxon>Hymenochaetaceae</taxon>
        <taxon>Sanghuangporus</taxon>
    </lineage>
</organism>
<accession>A0A9Q5HWW1</accession>
<keyword evidence="12" id="KW-1185">Reference proteome</keyword>
<evidence type="ECO:0000256" key="1">
    <source>
        <dbReference type="ARBA" id="ARBA00004123"/>
    </source>
</evidence>
<comment type="subunit">
    <text evidence="9">Component of the NuA4 histone acetyltransferase complex.</text>
</comment>
<keyword evidence="6" id="KW-0175">Coiled coil</keyword>
<evidence type="ECO:0000256" key="6">
    <source>
        <dbReference type="ARBA" id="ARBA00023054"/>
    </source>
</evidence>
<dbReference type="OrthoDB" id="440324at2759"/>
<evidence type="ECO:0000256" key="7">
    <source>
        <dbReference type="ARBA" id="ARBA00023163"/>
    </source>
</evidence>
<dbReference type="InterPro" id="IPR015418">
    <property type="entry name" value="Eaf6"/>
</dbReference>
<evidence type="ECO:0000256" key="4">
    <source>
        <dbReference type="ARBA" id="ARBA00022853"/>
    </source>
</evidence>
<comment type="caution">
    <text evidence="11">The sequence shown here is derived from an EMBL/GenBank/DDBJ whole genome shotgun (WGS) entry which is preliminary data.</text>
</comment>
<protein>
    <recommendedName>
        <fullName evidence="3 9">Chromatin modification-related protein EAF6</fullName>
    </recommendedName>
</protein>
<dbReference type="EMBL" id="LNZH02000192">
    <property type="protein sequence ID" value="OCB87426.1"/>
    <property type="molecule type" value="Genomic_DNA"/>
</dbReference>
<sequence>MDVATAAAAAANAISNASLTSEEKARYDAARKELIQALQKKRLVDRQLAQLEVQIYNFEGSYLSETAQHSGGNIIQGFDGYLKTQSVGRRRHEPTDADRVFSNSSLSYQKSLDLLAEGADDSDAFGPPFALLNPNSTLSSNSRGPTPGLTSIVLPPPTSTTPVSQQKSHDGSSSGHQHQPLTAAQQKKMRDKEYQRRKRASAAREKERNAMIAAAAAAQAQAQAQAAAQAAGGGTSMEGIEEGGEGNSVSAVSTARGRMSKKPRQADDD</sequence>
<evidence type="ECO:0000256" key="2">
    <source>
        <dbReference type="ARBA" id="ARBA00010916"/>
    </source>
</evidence>
<dbReference type="GO" id="GO:0006325">
    <property type="term" value="P:chromatin organization"/>
    <property type="evidence" value="ECO:0007669"/>
    <property type="project" value="UniProtKB-KW"/>
</dbReference>
<keyword evidence="9" id="KW-0227">DNA damage</keyword>
<proteinExistence type="inferred from homology"/>
<evidence type="ECO:0000256" key="9">
    <source>
        <dbReference type="RuleBase" id="RU368022"/>
    </source>
</evidence>
<dbReference type="GO" id="GO:0006281">
    <property type="term" value="P:DNA repair"/>
    <property type="evidence" value="ECO:0007669"/>
    <property type="project" value="UniProtKB-UniRule"/>
</dbReference>
<evidence type="ECO:0000256" key="3">
    <source>
        <dbReference type="ARBA" id="ARBA00018504"/>
    </source>
</evidence>
<comment type="function">
    <text evidence="9">Component of the NuA4 histone acetyltransferase complex which is involved in transcriptional activation of selected genes principally by acetylation of nucleosomal histone H4 and H2A. The NuA4 complex is also involved in DNA repair.</text>
</comment>
<feature type="region of interest" description="Disordered" evidence="10">
    <location>
        <begin position="136"/>
        <end position="269"/>
    </location>
</feature>
<dbReference type="AlphaFoldDB" id="A0A9Q5HWW1"/>